<reference evidence="1 2" key="1">
    <citation type="submission" date="2016-10" db="EMBL/GenBank/DDBJ databases">
        <authorList>
            <person name="Varghese N."/>
            <person name="Submissions S."/>
        </authorList>
    </citation>
    <scope>NUCLEOTIDE SEQUENCE [LARGE SCALE GENOMIC DNA]</scope>
    <source>
        <strain evidence="1 2">DSM 16733</strain>
    </source>
</reference>
<organism evidence="1 2">
    <name type="scientific">Pseudomonas mediterranea</name>
    <dbReference type="NCBI Taxonomy" id="183795"/>
    <lineage>
        <taxon>Bacteria</taxon>
        <taxon>Pseudomonadati</taxon>
        <taxon>Pseudomonadota</taxon>
        <taxon>Gammaproteobacteria</taxon>
        <taxon>Pseudomonadales</taxon>
        <taxon>Pseudomonadaceae</taxon>
        <taxon>Pseudomonas</taxon>
    </lineage>
</organism>
<evidence type="ECO:0000313" key="1">
    <source>
        <dbReference type="EMBL" id="SDU44306.1"/>
    </source>
</evidence>
<protein>
    <submittedName>
        <fullName evidence="1">Integrase</fullName>
    </submittedName>
</protein>
<dbReference type="AlphaFoldDB" id="A0AAX2DAT4"/>
<dbReference type="InterPro" id="IPR011010">
    <property type="entry name" value="DNA_brk_join_enz"/>
</dbReference>
<evidence type="ECO:0000313" key="2">
    <source>
        <dbReference type="Proteomes" id="UP000183772"/>
    </source>
</evidence>
<dbReference type="EMBL" id="LT629790">
    <property type="protein sequence ID" value="SDU44306.1"/>
    <property type="molecule type" value="Genomic_DNA"/>
</dbReference>
<accession>A0AAX2DAT4</accession>
<sequence length="73" mass="8224">MNSTGRQYNYRHTYATMCPMAGMNPTFIAPRLGRSVQMLLTTYARWINSNTAGVSLINWKTILIALIISNIIS</sequence>
<dbReference type="SUPFAM" id="SSF56349">
    <property type="entry name" value="DNA breaking-rejoining enzymes"/>
    <property type="match status" value="1"/>
</dbReference>
<gene>
    <name evidence="1" type="ORF">SAMN05216476_2166</name>
</gene>
<proteinExistence type="predicted"/>
<name>A0AAX2DAT4_9PSED</name>
<dbReference type="GO" id="GO:0003677">
    <property type="term" value="F:DNA binding"/>
    <property type="evidence" value="ECO:0007669"/>
    <property type="project" value="InterPro"/>
</dbReference>
<keyword evidence="2" id="KW-1185">Reference proteome</keyword>
<dbReference type="Proteomes" id="UP000183772">
    <property type="component" value="Chromosome I"/>
</dbReference>